<name>A0ACB7T2K8_HYAAI</name>
<comment type="caution">
    <text evidence="1">The sequence shown here is derived from an EMBL/GenBank/DDBJ whole genome shotgun (WGS) entry which is preliminary data.</text>
</comment>
<dbReference type="EMBL" id="CM023491">
    <property type="protein sequence ID" value="KAH6940481.1"/>
    <property type="molecule type" value="Genomic_DNA"/>
</dbReference>
<gene>
    <name evidence="1" type="ORF">HPB50_000465</name>
</gene>
<keyword evidence="2" id="KW-1185">Reference proteome</keyword>
<evidence type="ECO:0000313" key="2">
    <source>
        <dbReference type="Proteomes" id="UP000821845"/>
    </source>
</evidence>
<accession>A0ACB7T2K8</accession>
<protein>
    <submittedName>
        <fullName evidence="1">Uncharacterized protein</fullName>
    </submittedName>
</protein>
<organism evidence="1 2">
    <name type="scientific">Hyalomma asiaticum</name>
    <name type="common">Tick</name>
    <dbReference type="NCBI Taxonomy" id="266040"/>
    <lineage>
        <taxon>Eukaryota</taxon>
        <taxon>Metazoa</taxon>
        <taxon>Ecdysozoa</taxon>
        <taxon>Arthropoda</taxon>
        <taxon>Chelicerata</taxon>
        <taxon>Arachnida</taxon>
        <taxon>Acari</taxon>
        <taxon>Parasitiformes</taxon>
        <taxon>Ixodida</taxon>
        <taxon>Ixodoidea</taxon>
        <taxon>Ixodidae</taxon>
        <taxon>Hyalomminae</taxon>
        <taxon>Hyalomma</taxon>
    </lineage>
</organism>
<reference evidence="1" key="1">
    <citation type="submission" date="2020-05" db="EMBL/GenBank/DDBJ databases">
        <title>Large-scale comparative analyses of tick genomes elucidate their genetic diversity and vector capacities.</title>
        <authorList>
            <person name="Jia N."/>
            <person name="Wang J."/>
            <person name="Shi W."/>
            <person name="Du L."/>
            <person name="Sun Y."/>
            <person name="Zhan W."/>
            <person name="Jiang J."/>
            <person name="Wang Q."/>
            <person name="Zhang B."/>
            <person name="Ji P."/>
            <person name="Sakyi L.B."/>
            <person name="Cui X."/>
            <person name="Yuan T."/>
            <person name="Jiang B."/>
            <person name="Yang W."/>
            <person name="Lam T.T.-Y."/>
            <person name="Chang Q."/>
            <person name="Ding S."/>
            <person name="Wang X."/>
            <person name="Zhu J."/>
            <person name="Ruan X."/>
            <person name="Zhao L."/>
            <person name="Wei J."/>
            <person name="Que T."/>
            <person name="Du C."/>
            <person name="Cheng J."/>
            <person name="Dai P."/>
            <person name="Han X."/>
            <person name="Huang E."/>
            <person name="Gao Y."/>
            <person name="Liu J."/>
            <person name="Shao H."/>
            <person name="Ye R."/>
            <person name="Li L."/>
            <person name="Wei W."/>
            <person name="Wang X."/>
            <person name="Wang C."/>
            <person name="Yang T."/>
            <person name="Huo Q."/>
            <person name="Li W."/>
            <person name="Guo W."/>
            <person name="Chen H."/>
            <person name="Zhou L."/>
            <person name="Ni X."/>
            <person name="Tian J."/>
            <person name="Zhou Y."/>
            <person name="Sheng Y."/>
            <person name="Liu T."/>
            <person name="Pan Y."/>
            <person name="Xia L."/>
            <person name="Li J."/>
            <person name="Zhao F."/>
            <person name="Cao W."/>
        </authorList>
    </citation>
    <scope>NUCLEOTIDE SEQUENCE</scope>
    <source>
        <strain evidence="1">Hyas-2018</strain>
    </source>
</reference>
<proteinExistence type="predicted"/>
<dbReference type="Proteomes" id="UP000821845">
    <property type="component" value="Chromosome 11"/>
</dbReference>
<sequence length="348" mass="39093">MTGVDIKVEPSSPQYIPPPEHLEEGGEGPPEPPDCSVAGSSETSGGTDVSSGDENIGDATRASPKGVERSEGTWEECCFASKGLSRAHRHLHMGERPHACLTCGRKFRRRQHLIRHERVHTGERPYACLECGQTFTQNVHLVKHRALHTGEKPYACPLCGRSFAFELDLVKHKQRHTGEKRYACPMCPSKFCAKISLDRHKRLHTSGVEMFHCPECGKTFTQATVLESHRKWHTVQKPFPCHLCPARFTHNCFLENHLASHVGAKQYKCPVCEGLYSTFWCLKRHMCRKHDGVKIAVTSAECRVKIMVPRPPTQEEEKTAELQAPACSPTTKGHLRNHIVKLQEEGMP</sequence>
<evidence type="ECO:0000313" key="1">
    <source>
        <dbReference type="EMBL" id="KAH6940481.1"/>
    </source>
</evidence>